<dbReference type="EMBL" id="FXYF01000002">
    <property type="protein sequence ID" value="SMX36577.1"/>
    <property type="molecule type" value="Genomic_DNA"/>
</dbReference>
<accession>A0A238K292</accession>
<protein>
    <submittedName>
        <fullName evidence="1">Uncharacterized protein</fullName>
    </submittedName>
</protein>
<organism evidence="1 2">
    <name type="scientific">Maliponia aquimaris</name>
    <dbReference type="NCBI Taxonomy" id="1673631"/>
    <lineage>
        <taxon>Bacteria</taxon>
        <taxon>Pseudomonadati</taxon>
        <taxon>Pseudomonadota</taxon>
        <taxon>Alphaproteobacteria</taxon>
        <taxon>Rhodobacterales</taxon>
        <taxon>Paracoccaceae</taxon>
        <taxon>Maliponia</taxon>
    </lineage>
</organism>
<dbReference type="AlphaFoldDB" id="A0A238K292"/>
<proteinExistence type="predicted"/>
<reference evidence="1 2" key="1">
    <citation type="submission" date="2017-05" db="EMBL/GenBank/DDBJ databases">
        <authorList>
            <person name="Song R."/>
            <person name="Chenine A.L."/>
            <person name="Ruprecht R.M."/>
        </authorList>
    </citation>
    <scope>NUCLEOTIDE SEQUENCE [LARGE SCALE GENOMIC DNA]</scope>
    <source>
        <strain evidence="1 2">CECT 8898</strain>
    </source>
</reference>
<evidence type="ECO:0000313" key="1">
    <source>
        <dbReference type="EMBL" id="SMX36577.1"/>
    </source>
</evidence>
<sequence length="47" mass="4948">MSTIGLPGLALLTGFSPEMWIGLAVAKLLPVPFPDPQLMLILSLITA</sequence>
<keyword evidence="2" id="KW-1185">Reference proteome</keyword>
<dbReference type="Proteomes" id="UP000207598">
    <property type="component" value="Unassembled WGS sequence"/>
</dbReference>
<gene>
    <name evidence="1" type="ORF">MAA8898_00917</name>
</gene>
<name>A0A238K292_9RHOB</name>
<evidence type="ECO:0000313" key="2">
    <source>
        <dbReference type="Proteomes" id="UP000207598"/>
    </source>
</evidence>